<dbReference type="Proteomes" id="UP000284824">
    <property type="component" value="Unassembled WGS sequence"/>
</dbReference>
<name>A0A438M3E2_9ACTN</name>
<sequence>MPLPSGGKWPPKALNPIYQQYAVLLSSLRGGVHIDF</sequence>
<proteinExistence type="predicted"/>
<comment type="caution">
    <text evidence="1">The sequence shown here is derived from an EMBL/GenBank/DDBJ whole genome shotgun (WGS) entry which is preliminary data.</text>
</comment>
<dbReference type="EMBL" id="SAUN01000001">
    <property type="protein sequence ID" value="RVX40127.1"/>
    <property type="molecule type" value="Genomic_DNA"/>
</dbReference>
<evidence type="ECO:0000313" key="2">
    <source>
        <dbReference type="Proteomes" id="UP000284824"/>
    </source>
</evidence>
<protein>
    <submittedName>
        <fullName evidence="1">Uncharacterized protein</fullName>
    </submittedName>
</protein>
<keyword evidence="2" id="KW-1185">Reference proteome</keyword>
<gene>
    <name evidence="1" type="ORF">EDD27_2518</name>
</gene>
<evidence type="ECO:0000313" key="1">
    <source>
        <dbReference type="EMBL" id="RVX40127.1"/>
    </source>
</evidence>
<dbReference type="AlphaFoldDB" id="A0A438M3E2"/>
<reference evidence="1 2" key="1">
    <citation type="submission" date="2019-01" db="EMBL/GenBank/DDBJ databases">
        <title>Sequencing the genomes of 1000 actinobacteria strains.</title>
        <authorList>
            <person name="Klenk H.-P."/>
        </authorList>
    </citation>
    <scope>NUCLEOTIDE SEQUENCE [LARGE SCALE GENOMIC DNA]</scope>
    <source>
        <strain evidence="1 2">DSM 43925</strain>
    </source>
</reference>
<accession>A0A438M3E2</accession>
<organism evidence="1 2">
    <name type="scientific">Nonomuraea polychroma</name>
    <dbReference type="NCBI Taxonomy" id="46176"/>
    <lineage>
        <taxon>Bacteria</taxon>
        <taxon>Bacillati</taxon>
        <taxon>Actinomycetota</taxon>
        <taxon>Actinomycetes</taxon>
        <taxon>Streptosporangiales</taxon>
        <taxon>Streptosporangiaceae</taxon>
        <taxon>Nonomuraea</taxon>
    </lineage>
</organism>